<dbReference type="GeneID" id="15805863"/>
<dbReference type="STRING" id="1537102.L0B2Z0"/>
<organism evidence="2 3">
    <name type="scientific">Theileria equi strain WA</name>
    <dbReference type="NCBI Taxonomy" id="1537102"/>
    <lineage>
        <taxon>Eukaryota</taxon>
        <taxon>Sar</taxon>
        <taxon>Alveolata</taxon>
        <taxon>Apicomplexa</taxon>
        <taxon>Aconoidasida</taxon>
        <taxon>Piroplasmida</taxon>
        <taxon>Theileriidae</taxon>
        <taxon>Theileria</taxon>
    </lineage>
</organism>
<dbReference type="PANTHER" id="PTHR20835:SF0">
    <property type="entry name" value="E3 UBIQUITIN-PROTEIN LIGASE PPP1R11"/>
    <property type="match status" value="1"/>
</dbReference>
<dbReference type="eggNOG" id="ENOG502S88U">
    <property type="taxonomic scope" value="Eukaryota"/>
</dbReference>
<evidence type="ECO:0000313" key="3">
    <source>
        <dbReference type="Proteomes" id="UP000031512"/>
    </source>
</evidence>
<reference evidence="2 3" key="1">
    <citation type="journal article" date="2012" name="BMC Genomics">
        <title>Comparative genomic analysis and phylogenetic position of Theileria equi.</title>
        <authorList>
            <person name="Kappmeyer L.S."/>
            <person name="Thiagarajan M."/>
            <person name="Herndon D.R."/>
            <person name="Ramsay J.D."/>
            <person name="Caler E."/>
            <person name="Djikeng A."/>
            <person name="Gillespie J.J."/>
            <person name="Lau A.O."/>
            <person name="Roalson E.H."/>
            <person name="Silva J.C."/>
            <person name="Silva M.G."/>
            <person name="Suarez C.E."/>
            <person name="Ueti M.W."/>
            <person name="Nene V.M."/>
            <person name="Mealey R.H."/>
            <person name="Knowles D.P."/>
            <person name="Brayton K.A."/>
        </authorList>
    </citation>
    <scope>NUCLEOTIDE SEQUENCE [LARGE SCALE GENOMIC DNA]</scope>
    <source>
        <strain evidence="2 3">WA</strain>
    </source>
</reference>
<gene>
    <name evidence="2" type="ORF">BEWA_010050</name>
</gene>
<dbReference type="GO" id="GO:0005634">
    <property type="term" value="C:nucleus"/>
    <property type="evidence" value="ECO:0007669"/>
    <property type="project" value="TreeGrafter"/>
</dbReference>
<feature type="region of interest" description="Disordered" evidence="1">
    <location>
        <begin position="69"/>
        <end position="94"/>
    </location>
</feature>
<name>L0B2Z0_THEEQ</name>
<dbReference type="OrthoDB" id="307488at2759"/>
<feature type="compositionally biased region" description="Basic and acidic residues" evidence="1">
    <location>
        <begin position="84"/>
        <end position="94"/>
    </location>
</feature>
<keyword evidence="3" id="KW-1185">Reference proteome</keyword>
<dbReference type="VEuPathDB" id="PiroplasmaDB:BEWA_010050"/>
<dbReference type="RefSeq" id="XP_004831257.1">
    <property type="nucleotide sequence ID" value="XM_004831200.1"/>
</dbReference>
<dbReference type="GO" id="GO:0004865">
    <property type="term" value="F:protein serine/threonine phosphatase inhibitor activity"/>
    <property type="evidence" value="ECO:0007669"/>
    <property type="project" value="InterPro"/>
</dbReference>
<dbReference type="GO" id="GO:0008157">
    <property type="term" value="F:protein phosphatase 1 binding"/>
    <property type="evidence" value="ECO:0007669"/>
    <property type="project" value="TreeGrafter"/>
</dbReference>
<dbReference type="KEGG" id="beq:BEWA_010050"/>
<proteinExistence type="predicted"/>
<sequence length="94" mass="10350">MGTITTTAIANLNNSNSYTENGSSTITTIDIECKFTENDEAKSVTWDPNTIDNEHMNKKSSKCCCIFTGKKGHNCDSSSDDEGCEKTERNSKEK</sequence>
<dbReference type="InterPro" id="IPR011107">
    <property type="entry name" value="PPI_Ypi1"/>
</dbReference>
<dbReference type="Proteomes" id="UP000031512">
    <property type="component" value="Chromosome 3"/>
</dbReference>
<evidence type="ECO:0000313" key="2">
    <source>
        <dbReference type="EMBL" id="AFZ81591.1"/>
    </source>
</evidence>
<dbReference type="Pfam" id="PF07491">
    <property type="entry name" value="PPI_Ypi1"/>
    <property type="match status" value="1"/>
</dbReference>
<evidence type="ECO:0000256" key="1">
    <source>
        <dbReference type="SAM" id="MobiDB-lite"/>
    </source>
</evidence>
<dbReference type="AlphaFoldDB" id="L0B2Z0"/>
<protein>
    <submittedName>
        <fullName evidence="2">Protein phosphatase inhibitor domain-containing protein</fullName>
    </submittedName>
</protein>
<dbReference type="PANTHER" id="PTHR20835">
    <property type="entry name" value="E3 UBIQUITIN-PROTEIN LIGASE PPP1R11-RELATED"/>
    <property type="match status" value="1"/>
</dbReference>
<accession>L0B2Z0</accession>
<dbReference type="EMBL" id="CP001670">
    <property type="protein sequence ID" value="AFZ81591.1"/>
    <property type="molecule type" value="Genomic_DNA"/>
</dbReference>